<proteinExistence type="predicted"/>
<dbReference type="Proteomes" id="UP001642483">
    <property type="component" value="Unassembled WGS sequence"/>
</dbReference>
<protein>
    <submittedName>
        <fullName evidence="1">Uncharacterized protein</fullName>
    </submittedName>
</protein>
<gene>
    <name evidence="1" type="ORF">CVLEPA_LOCUS13059</name>
</gene>
<keyword evidence="2" id="KW-1185">Reference proteome</keyword>
<evidence type="ECO:0000313" key="2">
    <source>
        <dbReference type="Proteomes" id="UP001642483"/>
    </source>
</evidence>
<dbReference type="EMBL" id="CAWYQH010000090">
    <property type="protein sequence ID" value="CAK8682393.1"/>
    <property type="molecule type" value="Genomic_DNA"/>
</dbReference>
<comment type="caution">
    <text evidence="1">The sequence shown here is derived from an EMBL/GenBank/DDBJ whole genome shotgun (WGS) entry which is preliminary data.</text>
</comment>
<name>A0ABP0FSV3_CLALP</name>
<organism evidence="1 2">
    <name type="scientific">Clavelina lepadiformis</name>
    <name type="common">Light-bulb sea squirt</name>
    <name type="synonym">Ascidia lepadiformis</name>
    <dbReference type="NCBI Taxonomy" id="159417"/>
    <lineage>
        <taxon>Eukaryota</taxon>
        <taxon>Metazoa</taxon>
        <taxon>Chordata</taxon>
        <taxon>Tunicata</taxon>
        <taxon>Ascidiacea</taxon>
        <taxon>Aplousobranchia</taxon>
        <taxon>Clavelinidae</taxon>
        <taxon>Clavelina</taxon>
    </lineage>
</organism>
<evidence type="ECO:0000313" key="1">
    <source>
        <dbReference type="EMBL" id="CAK8682393.1"/>
    </source>
</evidence>
<sequence>MLLGKAMAFGVFCRKLLKKVRNLCWKRSQPPVPSLMAGMHNIRPGKPFHAAHEIFRDFAHSGIFSTIQNGQKRATEVIRQHLEKEESEWEYGLLKQIEEKFRNVYQFDYNMI</sequence>
<accession>A0ABP0FSV3</accession>
<reference evidence="1 2" key="1">
    <citation type="submission" date="2024-02" db="EMBL/GenBank/DDBJ databases">
        <authorList>
            <person name="Daric V."/>
            <person name="Darras S."/>
        </authorList>
    </citation>
    <scope>NUCLEOTIDE SEQUENCE [LARGE SCALE GENOMIC DNA]</scope>
</reference>